<evidence type="ECO:0000256" key="1">
    <source>
        <dbReference type="ARBA" id="ARBA00023015"/>
    </source>
</evidence>
<evidence type="ECO:0000313" key="7">
    <source>
        <dbReference type="Proteomes" id="UP001305606"/>
    </source>
</evidence>
<evidence type="ECO:0000256" key="2">
    <source>
        <dbReference type="ARBA" id="ARBA00023125"/>
    </source>
</evidence>
<evidence type="ECO:0000256" key="3">
    <source>
        <dbReference type="ARBA" id="ARBA00023163"/>
    </source>
</evidence>
<feature type="domain" description="HTH tetR-type" evidence="5">
    <location>
        <begin position="11"/>
        <end position="71"/>
    </location>
</feature>
<dbReference type="PROSITE" id="PS50977">
    <property type="entry name" value="HTH_TETR_2"/>
    <property type="match status" value="1"/>
</dbReference>
<dbReference type="SUPFAM" id="SSF48498">
    <property type="entry name" value="Tetracyclin repressor-like, C-terminal domain"/>
    <property type="match status" value="1"/>
</dbReference>
<dbReference type="InterPro" id="IPR001647">
    <property type="entry name" value="HTH_TetR"/>
</dbReference>
<dbReference type="Gene3D" id="1.10.10.60">
    <property type="entry name" value="Homeodomain-like"/>
    <property type="match status" value="1"/>
</dbReference>
<evidence type="ECO:0000259" key="5">
    <source>
        <dbReference type="PROSITE" id="PS50977"/>
    </source>
</evidence>
<dbReference type="Proteomes" id="UP001305606">
    <property type="component" value="Chromosome"/>
</dbReference>
<organism evidence="6 7">
    <name type="scientific">Streptomyces luomodiensis</name>
    <dbReference type="NCBI Taxonomy" id="3026192"/>
    <lineage>
        <taxon>Bacteria</taxon>
        <taxon>Bacillati</taxon>
        <taxon>Actinomycetota</taxon>
        <taxon>Actinomycetes</taxon>
        <taxon>Kitasatosporales</taxon>
        <taxon>Streptomycetaceae</taxon>
        <taxon>Streptomyces</taxon>
    </lineage>
</organism>
<dbReference type="Pfam" id="PF00440">
    <property type="entry name" value="TetR_N"/>
    <property type="match status" value="1"/>
</dbReference>
<keyword evidence="3" id="KW-0804">Transcription</keyword>
<keyword evidence="1" id="KW-0805">Transcription regulation</keyword>
<dbReference type="PANTHER" id="PTHR30055">
    <property type="entry name" value="HTH-TYPE TRANSCRIPTIONAL REGULATOR RUTR"/>
    <property type="match status" value="1"/>
</dbReference>
<keyword evidence="7" id="KW-1185">Reference proteome</keyword>
<feature type="DNA-binding region" description="H-T-H motif" evidence="4">
    <location>
        <begin position="34"/>
        <end position="53"/>
    </location>
</feature>
<keyword evidence="2 4" id="KW-0238">DNA-binding</keyword>
<protein>
    <submittedName>
        <fullName evidence="6">TetR/AcrR family transcriptional regulator</fullName>
    </submittedName>
</protein>
<gene>
    <name evidence="6" type="ORF">PS467_05950</name>
</gene>
<dbReference type="RefSeq" id="WP_311034321.1">
    <property type="nucleotide sequence ID" value="NZ_CP117522.1"/>
</dbReference>
<proteinExistence type="predicted"/>
<accession>A0ABY9UQT1</accession>
<reference evidence="6 7" key="1">
    <citation type="submission" date="2023-02" db="EMBL/GenBank/DDBJ databases">
        <title>Streptomyces sp. SCA4-21 with antifungal activity against Fusarium oxysporum f. sp. cubense, Streptomyces sp. SCA2-17 with antifungal activity against Fusarium oxysporum f. sp. cubense.</title>
        <authorList>
            <person name="Qi D."/>
        </authorList>
    </citation>
    <scope>NUCLEOTIDE SEQUENCE [LARGE SCALE GENOMIC DNA]</scope>
    <source>
        <strain evidence="6 7">SCA4-21</strain>
    </source>
</reference>
<dbReference type="InterPro" id="IPR050109">
    <property type="entry name" value="HTH-type_TetR-like_transc_reg"/>
</dbReference>
<sequence>MTSSAPVRRGEARRVELENGVVRLILSEGFAQLTLDDIAARLHCSKRTLYTLAGSKEQLVRAAVVRFFRFATERVERAVAAEGLSPAARITAYLNAVAAELAVASPRFFDDLASFAPAAEVYERNTQAAARRIGELIDDGVTKGAFRDAHAGFVADLVAAQMVRIQRRAVAASTGLSDSEAYAELAALVTAGLSHPA</sequence>
<dbReference type="InterPro" id="IPR036271">
    <property type="entry name" value="Tet_transcr_reg_TetR-rel_C_sf"/>
</dbReference>
<dbReference type="EMBL" id="CP117522">
    <property type="protein sequence ID" value="WNE94922.1"/>
    <property type="molecule type" value="Genomic_DNA"/>
</dbReference>
<dbReference type="InterPro" id="IPR009057">
    <property type="entry name" value="Homeodomain-like_sf"/>
</dbReference>
<dbReference type="PANTHER" id="PTHR30055:SF234">
    <property type="entry name" value="HTH-TYPE TRANSCRIPTIONAL REGULATOR BETI"/>
    <property type="match status" value="1"/>
</dbReference>
<evidence type="ECO:0000256" key="4">
    <source>
        <dbReference type="PROSITE-ProRule" id="PRU00335"/>
    </source>
</evidence>
<dbReference type="SUPFAM" id="SSF46689">
    <property type="entry name" value="Homeodomain-like"/>
    <property type="match status" value="1"/>
</dbReference>
<dbReference type="Gene3D" id="1.10.357.10">
    <property type="entry name" value="Tetracycline Repressor, domain 2"/>
    <property type="match status" value="1"/>
</dbReference>
<evidence type="ECO:0000313" key="6">
    <source>
        <dbReference type="EMBL" id="WNE94922.1"/>
    </source>
</evidence>
<name>A0ABY9UQT1_9ACTN</name>